<keyword evidence="3" id="KW-1185">Reference proteome</keyword>
<dbReference type="AlphaFoldDB" id="A0A4Y7KS72"/>
<feature type="transmembrane region" description="Helical" evidence="1">
    <location>
        <begin position="86"/>
        <end position="107"/>
    </location>
</feature>
<keyword evidence="1" id="KW-0472">Membrane</keyword>
<dbReference type="Gramene" id="RZC74735">
    <property type="protein sequence ID" value="RZC74735"/>
    <property type="gene ID" value="C5167_050209"/>
</dbReference>
<gene>
    <name evidence="2" type="ORF">C5167_050209</name>
</gene>
<accession>A0A4Y7KS72</accession>
<evidence type="ECO:0000313" key="2">
    <source>
        <dbReference type="EMBL" id="RZC74735.1"/>
    </source>
</evidence>
<reference evidence="2 3" key="1">
    <citation type="journal article" date="2018" name="Science">
        <title>The opium poppy genome and morphinan production.</title>
        <authorList>
            <person name="Guo L."/>
            <person name="Winzer T."/>
            <person name="Yang X."/>
            <person name="Li Y."/>
            <person name="Ning Z."/>
            <person name="He Z."/>
            <person name="Teodor R."/>
            <person name="Lu Y."/>
            <person name="Bowser T.A."/>
            <person name="Graham I.A."/>
            <person name="Ye K."/>
        </authorList>
    </citation>
    <scope>NUCLEOTIDE SEQUENCE [LARGE SCALE GENOMIC DNA]</scope>
    <source>
        <strain evidence="3">cv. HN1</strain>
        <tissue evidence="2">Leaves</tissue>
    </source>
</reference>
<protein>
    <submittedName>
        <fullName evidence="2">Uncharacterized protein</fullName>
    </submittedName>
</protein>
<feature type="transmembrane region" description="Helical" evidence="1">
    <location>
        <begin position="37"/>
        <end position="58"/>
    </location>
</feature>
<evidence type="ECO:0000313" key="3">
    <source>
        <dbReference type="Proteomes" id="UP000316621"/>
    </source>
</evidence>
<dbReference type="Proteomes" id="UP000316621">
    <property type="component" value="Chromosome 8"/>
</dbReference>
<dbReference type="EMBL" id="CM010722">
    <property type="protein sequence ID" value="RZC74735.1"/>
    <property type="molecule type" value="Genomic_DNA"/>
</dbReference>
<evidence type="ECO:0000256" key="1">
    <source>
        <dbReference type="SAM" id="Phobius"/>
    </source>
</evidence>
<keyword evidence="1" id="KW-0812">Transmembrane</keyword>
<proteinExistence type="predicted"/>
<sequence length="109" mass="12610">MFMLTDPLLSLQEITNSLRLLDKSESVPSTKNPGLALSYHLVTNFAALSSGSTFYKVFKTKPTVLRNHRRFPTSDDGKMKLREMRFSNFILMFEQLSMLILIVWYTITK</sequence>
<keyword evidence="1" id="KW-1133">Transmembrane helix</keyword>
<name>A0A4Y7KS72_PAPSO</name>
<organism evidence="2 3">
    <name type="scientific">Papaver somniferum</name>
    <name type="common">Opium poppy</name>
    <dbReference type="NCBI Taxonomy" id="3469"/>
    <lineage>
        <taxon>Eukaryota</taxon>
        <taxon>Viridiplantae</taxon>
        <taxon>Streptophyta</taxon>
        <taxon>Embryophyta</taxon>
        <taxon>Tracheophyta</taxon>
        <taxon>Spermatophyta</taxon>
        <taxon>Magnoliopsida</taxon>
        <taxon>Ranunculales</taxon>
        <taxon>Papaveraceae</taxon>
        <taxon>Papaveroideae</taxon>
        <taxon>Papaver</taxon>
    </lineage>
</organism>